<comment type="caution">
    <text evidence="1">The sequence shown here is derived from an EMBL/GenBank/DDBJ whole genome shotgun (WGS) entry which is preliminary data.</text>
</comment>
<organism evidence="1 2">
    <name type="scientific">Cichorium intybus</name>
    <name type="common">Chicory</name>
    <dbReference type="NCBI Taxonomy" id="13427"/>
    <lineage>
        <taxon>Eukaryota</taxon>
        <taxon>Viridiplantae</taxon>
        <taxon>Streptophyta</taxon>
        <taxon>Embryophyta</taxon>
        <taxon>Tracheophyta</taxon>
        <taxon>Spermatophyta</taxon>
        <taxon>Magnoliopsida</taxon>
        <taxon>eudicotyledons</taxon>
        <taxon>Gunneridae</taxon>
        <taxon>Pentapetalae</taxon>
        <taxon>asterids</taxon>
        <taxon>campanulids</taxon>
        <taxon>Asterales</taxon>
        <taxon>Asteraceae</taxon>
        <taxon>Cichorioideae</taxon>
        <taxon>Cichorieae</taxon>
        <taxon>Cichoriinae</taxon>
        <taxon>Cichorium</taxon>
    </lineage>
</organism>
<dbReference type="EMBL" id="CM042009">
    <property type="protein sequence ID" value="KAI3789228.1"/>
    <property type="molecule type" value="Genomic_DNA"/>
</dbReference>
<proteinExistence type="predicted"/>
<gene>
    <name evidence="1" type="ORF">L2E82_02019</name>
</gene>
<reference evidence="2" key="1">
    <citation type="journal article" date="2022" name="Mol. Ecol. Resour.">
        <title>The genomes of chicory, endive, great burdock and yacon provide insights into Asteraceae palaeo-polyploidization history and plant inulin production.</title>
        <authorList>
            <person name="Fan W."/>
            <person name="Wang S."/>
            <person name="Wang H."/>
            <person name="Wang A."/>
            <person name="Jiang F."/>
            <person name="Liu H."/>
            <person name="Zhao H."/>
            <person name="Xu D."/>
            <person name="Zhang Y."/>
        </authorList>
    </citation>
    <scope>NUCLEOTIDE SEQUENCE [LARGE SCALE GENOMIC DNA]</scope>
    <source>
        <strain evidence="2">cv. Punajuju</strain>
    </source>
</reference>
<sequence length="68" mass="8046">MEEAPASRWHLHSTQYTRRREHNNHISYFIPHLLISALSLFAISPFSRRSTRNPNKFAVFTPVHLCTR</sequence>
<protein>
    <submittedName>
        <fullName evidence="1">Uncharacterized protein</fullName>
    </submittedName>
</protein>
<reference evidence="1 2" key="2">
    <citation type="journal article" date="2022" name="Mol. Ecol. Resour.">
        <title>The genomes of chicory, endive, great burdock and yacon provide insights into Asteraceae paleo-polyploidization history and plant inulin production.</title>
        <authorList>
            <person name="Fan W."/>
            <person name="Wang S."/>
            <person name="Wang H."/>
            <person name="Wang A."/>
            <person name="Jiang F."/>
            <person name="Liu H."/>
            <person name="Zhao H."/>
            <person name="Xu D."/>
            <person name="Zhang Y."/>
        </authorList>
    </citation>
    <scope>NUCLEOTIDE SEQUENCE [LARGE SCALE GENOMIC DNA]</scope>
    <source>
        <strain evidence="2">cv. Punajuju</strain>
        <tissue evidence="1">Leaves</tissue>
    </source>
</reference>
<name>A0ACB9H1K0_CICIN</name>
<dbReference type="Proteomes" id="UP001055811">
    <property type="component" value="Linkage Group LG01"/>
</dbReference>
<evidence type="ECO:0000313" key="1">
    <source>
        <dbReference type="EMBL" id="KAI3789228.1"/>
    </source>
</evidence>
<accession>A0ACB9H1K0</accession>
<evidence type="ECO:0000313" key="2">
    <source>
        <dbReference type="Proteomes" id="UP001055811"/>
    </source>
</evidence>
<keyword evidence="2" id="KW-1185">Reference proteome</keyword>